<evidence type="ECO:0000256" key="3">
    <source>
        <dbReference type="ARBA" id="ARBA00022692"/>
    </source>
</evidence>
<dbReference type="Proteomes" id="UP000011083">
    <property type="component" value="Unassembled WGS sequence"/>
</dbReference>
<evidence type="ECO:0000256" key="4">
    <source>
        <dbReference type="ARBA" id="ARBA00022989"/>
    </source>
</evidence>
<keyword evidence="9" id="KW-0050">Antiport</keyword>
<dbReference type="GO" id="GO:0005886">
    <property type="term" value="C:plasma membrane"/>
    <property type="evidence" value="ECO:0007669"/>
    <property type="project" value="TreeGrafter"/>
</dbReference>
<evidence type="ECO:0000313" key="14">
    <source>
        <dbReference type="Proteomes" id="UP000011083"/>
    </source>
</evidence>
<dbReference type="NCBIfam" id="TIGR00840">
    <property type="entry name" value="b_cpa1"/>
    <property type="match status" value="1"/>
</dbReference>
<feature type="transmembrane region" description="Helical" evidence="11">
    <location>
        <begin position="57"/>
        <end position="76"/>
    </location>
</feature>
<proteinExistence type="inferred from homology"/>
<dbReference type="Gene3D" id="6.10.140.1330">
    <property type="match status" value="1"/>
</dbReference>
<dbReference type="GO" id="GO:0051453">
    <property type="term" value="P:regulation of intracellular pH"/>
    <property type="evidence" value="ECO:0007669"/>
    <property type="project" value="TreeGrafter"/>
</dbReference>
<dbReference type="OrthoDB" id="196264at2759"/>
<keyword evidence="2 9" id="KW-0813">Transport</keyword>
<dbReference type="PRINTS" id="PR01084">
    <property type="entry name" value="NAHEXCHNGR"/>
</dbReference>
<dbReference type="InterPro" id="IPR018422">
    <property type="entry name" value="Cation/H_exchanger_CPA1"/>
</dbReference>
<dbReference type="GO" id="GO:0015385">
    <property type="term" value="F:sodium:proton antiporter activity"/>
    <property type="evidence" value="ECO:0007669"/>
    <property type="project" value="InterPro"/>
</dbReference>
<keyword evidence="8 9" id="KW-0739">Sodium transport</keyword>
<feature type="transmembrane region" description="Helical" evidence="11">
    <location>
        <begin position="281"/>
        <end position="301"/>
    </location>
</feature>
<evidence type="ECO:0000256" key="6">
    <source>
        <dbReference type="ARBA" id="ARBA00023065"/>
    </source>
</evidence>
<dbReference type="STRING" id="1257118.L8GIE1"/>
<evidence type="ECO:0000256" key="7">
    <source>
        <dbReference type="ARBA" id="ARBA00023136"/>
    </source>
</evidence>
<evidence type="ECO:0000256" key="2">
    <source>
        <dbReference type="ARBA" id="ARBA00022448"/>
    </source>
</evidence>
<feature type="transmembrane region" description="Helical" evidence="11">
    <location>
        <begin position="384"/>
        <end position="401"/>
    </location>
</feature>
<dbReference type="AlphaFoldDB" id="L8GIE1"/>
<evidence type="ECO:0000256" key="8">
    <source>
        <dbReference type="ARBA" id="ARBA00023201"/>
    </source>
</evidence>
<dbReference type="PANTHER" id="PTHR10110:SF187">
    <property type="entry name" value="SODIUM_HYDROGEN EXCHANGER"/>
    <property type="match status" value="1"/>
</dbReference>
<keyword evidence="7 11" id="KW-0472">Membrane</keyword>
<feature type="region of interest" description="Disordered" evidence="10">
    <location>
        <begin position="500"/>
        <end position="526"/>
    </location>
</feature>
<evidence type="ECO:0000259" key="12">
    <source>
        <dbReference type="Pfam" id="PF00999"/>
    </source>
</evidence>
<dbReference type="RefSeq" id="XP_004334873.1">
    <property type="nucleotide sequence ID" value="XM_004334825.1"/>
</dbReference>
<sequence>MSAISDSTSAASLTFREANEESKDSFTLLLLIVLLIVCFVSAYILRQLQSKWKILHETGAAILFGAIMGAFIRFFAKLERLQSIVQFDSEFFMLILLPPIIFESGYNMRRSNFFNNIGRISVMAFVGTLISAGIFGGLLYVVVSWGLTLPLSLLECFIFGSLISATDPVSVLAIFKDLGVNKNLYASVFGESILNDAIAIVLFRALSTTTSKELSIGTLLNIVLEFTVSFAGSFAVGVTIGLLSSLLFKYTQFDRYHTLELVLLVLYSYSSYLLADGLGLSGIVAILFCGVVMAHYTYHNLSPQAQKFSTKLFKVMASLSEMFVFAYLGLALFSFDQVYDIGLIFFSVLFCLASRLFNIFPLSLMINIYQRKNPKRQIPLKEQFVMWFAGLRGAMAFALSLDTQTEHALSIHTTTLFIVLLTVMVMGGATGPLLILLDVKPQAAGDEEEVDEVDSTFWMRLDRRYIKPMLIKRVALPHYYATEMVGQDFETTEMMELEMEEDPMGEDEDNNGARMQFRKGGVGDLSDDEELVGAVSLNELDRGQASFSAGTTN</sequence>
<protein>
    <recommendedName>
        <fullName evidence="9">Sodium/hydrogen exchanger</fullName>
    </recommendedName>
</protein>
<dbReference type="Pfam" id="PF00999">
    <property type="entry name" value="Na_H_Exchanger"/>
    <property type="match status" value="1"/>
</dbReference>
<evidence type="ECO:0000256" key="9">
    <source>
        <dbReference type="RuleBase" id="RU003722"/>
    </source>
</evidence>
<dbReference type="InterPro" id="IPR006153">
    <property type="entry name" value="Cation/H_exchanger_TM"/>
</dbReference>
<keyword evidence="3 9" id="KW-0812">Transmembrane</keyword>
<dbReference type="InterPro" id="IPR004709">
    <property type="entry name" value="NaH_exchanger"/>
</dbReference>
<feature type="compositionally biased region" description="Acidic residues" evidence="10">
    <location>
        <begin position="500"/>
        <end position="510"/>
    </location>
</feature>
<dbReference type="VEuPathDB" id="AmoebaDB:ACA1_094170"/>
<feature type="transmembrane region" description="Helical" evidence="11">
    <location>
        <begin position="313"/>
        <end position="335"/>
    </location>
</feature>
<gene>
    <name evidence="13" type="ORF">ACA1_094170</name>
</gene>
<evidence type="ECO:0000256" key="5">
    <source>
        <dbReference type="ARBA" id="ARBA00023053"/>
    </source>
</evidence>
<evidence type="ECO:0000256" key="10">
    <source>
        <dbReference type="SAM" id="MobiDB-lite"/>
    </source>
</evidence>
<dbReference type="PANTHER" id="PTHR10110">
    <property type="entry name" value="SODIUM/HYDROGEN EXCHANGER"/>
    <property type="match status" value="1"/>
</dbReference>
<dbReference type="GO" id="GO:0015386">
    <property type="term" value="F:potassium:proton antiporter activity"/>
    <property type="evidence" value="ECO:0007669"/>
    <property type="project" value="TreeGrafter"/>
</dbReference>
<dbReference type="KEGG" id="acan:ACA1_094170"/>
<name>L8GIE1_ACACF</name>
<evidence type="ECO:0000256" key="11">
    <source>
        <dbReference type="SAM" id="Phobius"/>
    </source>
</evidence>
<feature type="transmembrane region" description="Helical" evidence="11">
    <location>
        <begin position="226"/>
        <end position="247"/>
    </location>
</feature>
<dbReference type="EMBL" id="KB008103">
    <property type="protein sequence ID" value="ELR12860.1"/>
    <property type="molecule type" value="Genomic_DNA"/>
</dbReference>
<feature type="transmembrane region" description="Helical" evidence="11">
    <location>
        <begin position="341"/>
        <end position="364"/>
    </location>
</feature>
<feature type="transmembrane region" description="Helical" evidence="11">
    <location>
        <begin position="91"/>
        <end position="108"/>
    </location>
</feature>
<feature type="transmembrane region" description="Helical" evidence="11">
    <location>
        <begin position="26"/>
        <end position="45"/>
    </location>
</feature>
<accession>L8GIE1</accession>
<evidence type="ECO:0000256" key="1">
    <source>
        <dbReference type="ARBA" id="ARBA00004141"/>
    </source>
</evidence>
<organism evidence="13 14">
    <name type="scientific">Acanthamoeba castellanii (strain ATCC 30010 / Neff)</name>
    <dbReference type="NCBI Taxonomy" id="1257118"/>
    <lineage>
        <taxon>Eukaryota</taxon>
        <taxon>Amoebozoa</taxon>
        <taxon>Discosea</taxon>
        <taxon>Longamoebia</taxon>
        <taxon>Centramoebida</taxon>
        <taxon>Acanthamoebidae</taxon>
        <taxon>Acanthamoeba</taxon>
    </lineage>
</organism>
<feature type="transmembrane region" description="Helical" evidence="11">
    <location>
        <begin position="413"/>
        <end position="437"/>
    </location>
</feature>
<keyword evidence="4 11" id="KW-1133">Transmembrane helix</keyword>
<dbReference type="GO" id="GO:0098719">
    <property type="term" value="P:sodium ion import across plasma membrane"/>
    <property type="evidence" value="ECO:0007669"/>
    <property type="project" value="TreeGrafter"/>
</dbReference>
<reference evidence="13 14" key="1">
    <citation type="journal article" date="2013" name="Genome Biol.">
        <title>Genome of Acanthamoeba castellanii highlights extensive lateral gene transfer and early evolution of tyrosine kinase signaling.</title>
        <authorList>
            <person name="Clarke M."/>
            <person name="Lohan A.J."/>
            <person name="Liu B."/>
            <person name="Lagkouvardos I."/>
            <person name="Roy S."/>
            <person name="Zafar N."/>
            <person name="Bertelli C."/>
            <person name="Schilde C."/>
            <person name="Kianianmomeni A."/>
            <person name="Burglin T.R."/>
            <person name="Frech C."/>
            <person name="Turcotte B."/>
            <person name="Kopec K.O."/>
            <person name="Synnott J.M."/>
            <person name="Choo C."/>
            <person name="Paponov I."/>
            <person name="Finkler A."/>
            <person name="Soon Heng Tan C."/>
            <person name="Hutchins A.P."/>
            <person name="Weinmeier T."/>
            <person name="Rattei T."/>
            <person name="Chu J.S."/>
            <person name="Gimenez G."/>
            <person name="Irimia M."/>
            <person name="Rigden D.J."/>
            <person name="Fitzpatrick D.A."/>
            <person name="Lorenzo-Morales J."/>
            <person name="Bateman A."/>
            <person name="Chiu C.H."/>
            <person name="Tang P."/>
            <person name="Hegemann P."/>
            <person name="Fromm H."/>
            <person name="Raoult D."/>
            <person name="Greub G."/>
            <person name="Miranda-Saavedra D."/>
            <person name="Chen N."/>
            <person name="Nash P."/>
            <person name="Ginger M.L."/>
            <person name="Horn M."/>
            <person name="Schaap P."/>
            <person name="Caler L."/>
            <person name="Loftus B."/>
        </authorList>
    </citation>
    <scope>NUCLEOTIDE SEQUENCE [LARGE SCALE GENOMIC DNA]</scope>
    <source>
        <strain evidence="13 14">Neff</strain>
    </source>
</reference>
<keyword evidence="5" id="KW-0915">Sodium</keyword>
<keyword evidence="6 9" id="KW-0406">Ion transport</keyword>
<comment type="similarity">
    <text evidence="9">Belongs to the monovalent cation:proton antiporter 1 (CPA1) transporter (TC 2.A.36) family.</text>
</comment>
<dbReference type="OMA" id="FTYVRRF"/>
<feature type="transmembrane region" description="Helical" evidence="11">
    <location>
        <begin position="184"/>
        <end position="206"/>
    </location>
</feature>
<dbReference type="GeneID" id="14913206"/>
<feature type="domain" description="Cation/H+ exchanger transmembrane" evidence="12">
    <location>
        <begin position="45"/>
        <end position="435"/>
    </location>
</feature>
<evidence type="ECO:0000313" key="13">
    <source>
        <dbReference type="EMBL" id="ELR12860.1"/>
    </source>
</evidence>
<feature type="transmembrane region" description="Helical" evidence="11">
    <location>
        <begin position="120"/>
        <end position="143"/>
    </location>
</feature>
<keyword evidence="14" id="KW-1185">Reference proteome</keyword>
<comment type="subcellular location">
    <subcellularLocation>
        <location evidence="1">Membrane</location>
        <topology evidence="1">Multi-pass membrane protein</topology>
    </subcellularLocation>
</comment>
<feature type="transmembrane region" description="Helical" evidence="11">
    <location>
        <begin position="149"/>
        <end position="175"/>
    </location>
</feature>
<dbReference type="SMR" id="L8GIE1"/>